<evidence type="ECO:0000313" key="7">
    <source>
        <dbReference type="EMBL" id="RYO91443.1"/>
    </source>
</evidence>
<proteinExistence type="predicted"/>
<comment type="caution">
    <text evidence="7">The sequence shown here is derived from an EMBL/GenBank/DDBJ whole genome shotgun (WGS) entry which is preliminary data.</text>
</comment>
<comment type="subcellular location">
    <subcellularLocation>
        <location evidence="1">Membrane</location>
        <topology evidence="1">Multi-pass membrane protein</topology>
    </subcellularLocation>
</comment>
<dbReference type="Proteomes" id="UP000294003">
    <property type="component" value="Unassembled WGS sequence"/>
</dbReference>
<feature type="transmembrane region" description="Helical" evidence="6">
    <location>
        <begin position="351"/>
        <end position="372"/>
    </location>
</feature>
<evidence type="ECO:0000256" key="3">
    <source>
        <dbReference type="ARBA" id="ARBA00022989"/>
    </source>
</evidence>
<keyword evidence="2 6" id="KW-0812">Transmembrane</keyword>
<gene>
    <name evidence="7" type="ORF">DL762_002169</name>
</gene>
<protein>
    <recommendedName>
        <fullName evidence="9">C4-dicarboxylate transporter/malic acid transport protein</fullName>
    </recommendedName>
</protein>
<feature type="transmembrane region" description="Helical" evidence="6">
    <location>
        <begin position="378"/>
        <end position="404"/>
    </location>
</feature>
<feature type="transmembrane region" description="Helical" evidence="6">
    <location>
        <begin position="269"/>
        <end position="287"/>
    </location>
</feature>
<reference evidence="7 8" key="1">
    <citation type="submission" date="2018-06" db="EMBL/GenBank/DDBJ databases">
        <title>Complete Genomes of Monosporascus.</title>
        <authorList>
            <person name="Robinson A.J."/>
            <person name="Natvig D.O."/>
        </authorList>
    </citation>
    <scope>NUCLEOTIDE SEQUENCE [LARGE SCALE GENOMIC DNA]</scope>
    <source>
        <strain evidence="7 8">CBS 609.92</strain>
    </source>
</reference>
<evidence type="ECO:0000313" key="8">
    <source>
        <dbReference type="Proteomes" id="UP000294003"/>
    </source>
</evidence>
<sequence>MPGAVSSERAHEPYENGYVTPREEHFESGGGFARPTNRGRDRSHTDSVSGNGFFQAHDPDSLARMISNARKDRCGKKIGIRDRICCYQWTWFTMTMATGGIANVFHSSKMVPGSFTHSFTDQVESLFIPAVFVSTGTILINVCEFGIPYVSQWLVKAMLVLFWVYGGVCMIASAAMYLVLWSTQVFPIHTMTPVWVFPAYPLLLTAPFAGNLIQSAVSANEHPKFNFIPMAFCAVAIQGTGFLISFMICAAFIYRLMTQKLPRDTQRPGVFISVGPSGFTVAGLVLLGQKAEVIVPASFGSQEHAVLILRIISNLVGLWLWGLSVWFFLVSVGSLWKYVRPERSMPFQMTWWSFVFPNTALVTATLAMATALDSAGLRVFGCVMAACLTIVWLLVFVTMLRCLWKRQLLWPKELDSR</sequence>
<dbReference type="Gene3D" id="1.50.10.150">
    <property type="entry name" value="Voltage-dependent anion channel"/>
    <property type="match status" value="1"/>
</dbReference>
<evidence type="ECO:0000256" key="6">
    <source>
        <dbReference type="SAM" id="Phobius"/>
    </source>
</evidence>
<feature type="transmembrane region" description="Helical" evidence="6">
    <location>
        <begin position="159"/>
        <end position="181"/>
    </location>
</feature>
<dbReference type="InterPro" id="IPR004695">
    <property type="entry name" value="SLAC1/Mae1/Ssu1/TehA"/>
</dbReference>
<feature type="transmembrane region" description="Helical" evidence="6">
    <location>
        <begin position="227"/>
        <end position="257"/>
    </location>
</feature>
<dbReference type="Pfam" id="PF03595">
    <property type="entry name" value="SLAC1"/>
    <property type="match status" value="1"/>
</dbReference>
<feature type="transmembrane region" description="Helical" evidence="6">
    <location>
        <begin position="86"/>
        <end position="106"/>
    </location>
</feature>
<evidence type="ECO:0008006" key="9">
    <source>
        <dbReference type="Google" id="ProtNLM"/>
    </source>
</evidence>
<dbReference type="PANTHER" id="PTHR31162">
    <property type="entry name" value="MALIC ACID TRANSPORT PROTEIN-RELATED"/>
    <property type="match status" value="1"/>
</dbReference>
<dbReference type="PANTHER" id="PTHR31162:SF3">
    <property type="entry name" value="TRANSPORTER_MALIC ACID TRANSPORT PROTEIN, PUTATIVE-RELATED"/>
    <property type="match status" value="1"/>
</dbReference>
<dbReference type="InterPro" id="IPR030185">
    <property type="entry name" value="Mae1"/>
</dbReference>
<keyword evidence="4 6" id="KW-0472">Membrane</keyword>
<evidence type="ECO:0000256" key="1">
    <source>
        <dbReference type="ARBA" id="ARBA00004141"/>
    </source>
</evidence>
<keyword evidence="3 6" id="KW-1133">Transmembrane helix</keyword>
<dbReference type="InterPro" id="IPR038665">
    <property type="entry name" value="Voltage-dep_anion_channel_sf"/>
</dbReference>
<feature type="transmembrane region" description="Helical" evidence="6">
    <location>
        <begin position="126"/>
        <end position="147"/>
    </location>
</feature>
<accession>A0ABY0HEQ6</accession>
<evidence type="ECO:0000256" key="5">
    <source>
        <dbReference type="SAM" id="MobiDB-lite"/>
    </source>
</evidence>
<feature type="transmembrane region" description="Helical" evidence="6">
    <location>
        <begin position="307"/>
        <end position="330"/>
    </location>
</feature>
<keyword evidence="8" id="KW-1185">Reference proteome</keyword>
<feature type="region of interest" description="Disordered" evidence="5">
    <location>
        <begin position="1"/>
        <end position="55"/>
    </location>
</feature>
<evidence type="ECO:0000256" key="4">
    <source>
        <dbReference type="ARBA" id="ARBA00023136"/>
    </source>
</evidence>
<organism evidence="7 8">
    <name type="scientific">Monosporascus cannonballus</name>
    <dbReference type="NCBI Taxonomy" id="155416"/>
    <lineage>
        <taxon>Eukaryota</taxon>
        <taxon>Fungi</taxon>
        <taxon>Dikarya</taxon>
        <taxon>Ascomycota</taxon>
        <taxon>Pezizomycotina</taxon>
        <taxon>Sordariomycetes</taxon>
        <taxon>Xylariomycetidae</taxon>
        <taxon>Xylariales</taxon>
        <taxon>Xylariales incertae sedis</taxon>
        <taxon>Monosporascus</taxon>
    </lineage>
</organism>
<evidence type="ECO:0000256" key="2">
    <source>
        <dbReference type="ARBA" id="ARBA00022692"/>
    </source>
</evidence>
<name>A0ABY0HEQ6_9PEZI</name>
<dbReference type="EMBL" id="QJNS01000041">
    <property type="protein sequence ID" value="RYO91443.1"/>
    <property type="molecule type" value="Genomic_DNA"/>
</dbReference>
<dbReference type="CDD" id="cd09317">
    <property type="entry name" value="TDT_Mae1_like"/>
    <property type="match status" value="1"/>
</dbReference>